<protein>
    <submittedName>
        <fullName evidence="2">Uncharacterized protein</fullName>
    </submittedName>
</protein>
<evidence type="ECO:0000313" key="2">
    <source>
        <dbReference type="EMBL" id="KAJ5093633.1"/>
    </source>
</evidence>
<keyword evidence="1" id="KW-0472">Membrane</keyword>
<dbReference type="Proteomes" id="UP001149165">
    <property type="component" value="Unassembled WGS sequence"/>
</dbReference>
<name>A0A9W9F4R3_9EURO</name>
<evidence type="ECO:0000256" key="1">
    <source>
        <dbReference type="SAM" id="Phobius"/>
    </source>
</evidence>
<gene>
    <name evidence="2" type="ORF">N7456_009494</name>
</gene>
<reference evidence="2" key="1">
    <citation type="submission" date="2022-11" db="EMBL/GenBank/DDBJ databases">
        <authorList>
            <person name="Petersen C."/>
        </authorList>
    </citation>
    <scope>NUCLEOTIDE SEQUENCE</scope>
    <source>
        <strain evidence="2">IBT 30069</strain>
    </source>
</reference>
<keyword evidence="1" id="KW-0812">Transmembrane</keyword>
<accession>A0A9W9F4R3</accession>
<dbReference type="AlphaFoldDB" id="A0A9W9F4R3"/>
<dbReference type="OrthoDB" id="444631at2759"/>
<evidence type="ECO:0000313" key="3">
    <source>
        <dbReference type="Proteomes" id="UP001149165"/>
    </source>
</evidence>
<keyword evidence="3" id="KW-1185">Reference proteome</keyword>
<reference evidence="2" key="2">
    <citation type="journal article" date="2023" name="IMA Fungus">
        <title>Comparative genomic study of the Penicillium genus elucidates a diverse pangenome and 15 lateral gene transfer events.</title>
        <authorList>
            <person name="Petersen C."/>
            <person name="Sorensen T."/>
            <person name="Nielsen M.R."/>
            <person name="Sondergaard T.E."/>
            <person name="Sorensen J.L."/>
            <person name="Fitzpatrick D.A."/>
            <person name="Frisvad J.C."/>
            <person name="Nielsen K.L."/>
        </authorList>
    </citation>
    <scope>NUCLEOTIDE SEQUENCE</scope>
    <source>
        <strain evidence="2">IBT 30069</strain>
    </source>
</reference>
<feature type="transmembrane region" description="Helical" evidence="1">
    <location>
        <begin position="12"/>
        <end position="32"/>
    </location>
</feature>
<comment type="caution">
    <text evidence="2">The sequence shown here is derived from an EMBL/GenBank/DDBJ whole genome shotgun (WGS) entry which is preliminary data.</text>
</comment>
<organism evidence="2 3">
    <name type="scientific">Penicillium angulare</name>
    <dbReference type="NCBI Taxonomy" id="116970"/>
    <lineage>
        <taxon>Eukaryota</taxon>
        <taxon>Fungi</taxon>
        <taxon>Dikarya</taxon>
        <taxon>Ascomycota</taxon>
        <taxon>Pezizomycotina</taxon>
        <taxon>Eurotiomycetes</taxon>
        <taxon>Eurotiomycetidae</taxon>
        <taxon>Eurotiales</taxon>
        <taxon>Aspergillaceae</taxon>
        <taxon>Penicillium</taxon>
    </lineage>
</organism>
<proteinExistence type="predicted"/>
<sequence length="127" mass="14469">MFSNQLSSVTELNVGIFCACVPVFFVVIRTWMEKTESGFIHLRQRLTSRNSKETDVGIIDDSEAAKDHSRHPEVKLGNPNGTLTGVKSFFRKAGRTQTQGTEEQENTIHVSQYFELRSIDYDYHAQI</sequence>
<dbReference type="EMBL" id="JAPQKH010000006">
    <property type="protein sequence ID" value="KAJ5093633.1"/>
    <property type="molecule type" value="Genomic_DNA"/>
</dbReference>
<keyword evidence="1" id="KW-1133">Transmembrane helix</keyword>